<name>A0A0F8Y774_9ZZZZ</name>
<organism evidence="1">
    <name type="scientific">marine sediment metagenome</name>
    <dbReference type="NCBI Taxonomy" id="412755"/>
    <lineage>
        <taxon>unclassified sequences</taxon>
        <taxon>metagenomes</taxon>
        <taxon>ecological metagenomes</taxon>
    </lineage>
</organism>
<protein>
    <submittedName>
        <fullName evidence="1">Uncharacterized protein</fullName>
    </submittedName>
</protein>
<dbReference type="Pfam" id="PF21842">
    <property type="entry name" value="DUF6901"/>
    <property type="match status" value="1"/>
</dbReference>
<dbReference type="AlphaFoldDB" id="A0A0F8Y774"/>
<evidence type="ECO:0000313" key="1">
    <source>
        <dbReference type="EMBL" id="KKK77188.1"/>
    </source>
</evidence>
<sequence length="236" mass="26378">MDQKNQKNSNSLSIFYIFKFLDGSSRHFDIRLDPSTMNCIPPEGPWPEWTATSFHKCDVCTYKGEHCPVAVNISGIVDAFEGISADDSTHVLIMAKNRDYSKSTTLQEGLMAMFGLCMAASPCPVLGKLKPLVRYHLPFASLEESVFRVASMYLLVQYFLARKGAEPDWKLKGLNKIYEDIHAVNKGMSQRLENAAFGDASQRAIAKLDYTASLVPFVINETLDEIEASLSSYLED</sequence>
<dbReference type="InterPro" id="IPR054196">
    <property type="entry name" value="DUF6901"/>
</dbReference>
<reference evidence="1" key="1">
    <citation type="journal article" date="2015" name="Nature">
        <title>Complex archaea that bridge the gap between prokaryotes and eukaryotes.</title>
        <authorList>
            <person name="Spang A."/>
            <person name="Saw J.H."/>
            <person name="Jorgensen S.L."/>
            <person name="Zaremba-Niedzwiedzka K."/>
            <person name="Martijn J."/>
            <person name="Lind A.E."/>
            <person name="van Eijk R."/>
            <person name="Schleper C."/>
            <person name="Guy L."/>
            <person name="Ettema T.J."/>
        </authorList>
    </citation>
    <scope>NUCLEOTIDE SEQUENCE</scope>
</reference>
<gene>
    <name evidence="1" type="ORF">LCGC14_2856110</name>
</gene>
<accession>A0A0F8Y774</accession>
<dbReference type="EMBL" id="LAZR01055075">
    <property type="protein sequence ID" value="KKK77188.1"/>
    <property type="molecule type" value="Genomic_DNA"/>
</dbReference>
<comment type="caution">
    <text evidence="1">The sequence shown here is derived from an EMBL/GenBank/DDBJ whole genome shotgun (WGS) entry which is preliminary data.</text>
</comment>
<proteinExistence type="predicted"/>